<dbReference type="GO" id="GO:0003677">
    <property type="term" value="F:DNA binding"/>
    <property type="evidence" value="ECO:0007669"/>
    <property type="project" value="InterPro"/>
</dbReference>
<reference evidence="3" key="1">
    <citation type="submission" date="2011-07" db="EMBL/GenBank/DDBJ databases">
        <title>The complete genome of Cyclobacterium marinum DSM 745.</title>
        <authorList>
            <person name="Lucas S."/>
            <person name="Han J."/>
            <person name="Lapidus A."/>
            <person name="Bruce D."/>
            <person name="Goodwin L."/>
            <person name="Pitluck S."/>
            <person name="Peters L."/>
            <person name="Kyrpides N."/>
            <person name="Mavromatis K."/>
            <person name="Ivanova N."/>
            <person name="Ovchinnikova G."/>
            <person name="Chertkov O."/>
            <person name="Detter J.C."/>
            <person name="Tapia R."/>
            <person name="Han C."/>
            <person name="Land M."/>
            <person name="Hauser L."/>
            <person name="Markowitz V."/>
            <person name="Cheng J.-F."/>
            <person name="Hugenholtz P."/>
            <person name="Woyke T."/>
            <person name="Wu D."/>
            <person name="Tindall B."/>
            <person name="Schuetze A."/>
            <person name="Brambilla E."/>
            <person name="Klenk H.-P."/>
            <person name="Eisen J.A."/>
        </authorList>
    </citation>
    <scope>NUCLEOTIDE SEQUENCE [LARGE SCALE GENOMIC DNA]</scope>
    <source>
        <strain evidence="3">ATCC 25205 / DSM 745 / LMG 13164 / NCIMB 1802</strain>
    </source>
</reference>
<dbReference type="Gene3D" id="1.10.260.40">
    <property type="entry name" value="lambda repressor-like DNA-binding domains"/>
    <property type="match status" value="1"/>
</dbReference>
<dbReference type="SUPFAM" id="SSF47413">
    <property type="entry name" value="lambda repressor-like DNA-binding domains"/>
    <property type="match status" value="1"/>
</dbReference>
<dbReference type="KEGG" id="cmr:Cycma_0284"/>
<organism evidence="2 3">
    <name type="scientific">Cyclobacterium marinum (strain ATCC 25205 / DSM 745 / LMG 13164 / NCIMB 1802)</name>
    <name type="common">Flectobacillus marinus</name>
    <dbReference type="NCBI Taxonomy" id="880070"/>
    <lineage>
        <taxon>Bacteria</taxon>
        <taxon>Pseudomonadati</taxon>
        <taxon>Bacteroidota</taxon>
        <taxon>Cytophagia</taxon>
        <taxon>Cytophagales</taxon>
        <taxon>Cyclobacteriaceae</taxon>
        <taxon>Cyclobacterium</taxon>
    </lineage>
</organism>
<dbReference type="STRING" id="880070.Cycma_0284"/>
<dbReference type="AlphaFoldDB" id="G0J3C4"/>
<dbReference type="HOGENOM" id="CLU_1913589_0_0_10"/>
<dbReference type="PROSITE" id="PS50943">
    <property type="entry name" value="HTH_CROC1"/>
    <property type="match status" value="1"/>
</dbReference>
<dbReference type="Pfam" id="PF01381">
    <property type="entry name" value="HTH_3"/>
    <property type="match status" value="1"/>
</dbReference>
<name>G0J3C4_CYCMS</name>
<accession>G0J3C4</accession>
<dbReference type="InterPro" id="IPR010982">
    <property type="entry name" value="Lambda_DNA-bd_dom_sf"/>
</dbReference>
<dbReference type="RefSeq" id="WP_014018364.1">
    <property type="nucleotide sequence ID" value="NC_015914.1"/>
</dbReference>
<feature type="domain" description="HTH cro/C1-type" evidence="1">
    <location>
        <begin position="17"/>
        <end position="72"/>
    </location>
</feature>
<gene>
    <name evidence="2" type="ordered locus">Cycma_0284</name>
</gene>
<dbReference type="OrthoDB" id="798409at2"/>
<sequence>MVKKGISSFNRDISLNLKKIREEKNLTQEYLAECIGKDYTSGYATLEQGKKKLTFEDAVKISECLKIPLVKIMDPNYEKNHGETAEEDRLPYGSRKKSTMQISVTLTGDYDDLQKQIRLLEKVNEILSTDTI</sequence>
<protein>
    <submittedName>
        <fullName evidence="2">Helix-turn-helix domain protein</fullName>
    </submittedName>
</protein>
<proteinExistence type="predicted"/>
<evidence type="ECO:0000313" key="2">
    <source>
        <dbReference type="EMBL" id="AEL24065.1"/>
    </source>
</evidence>
<keyword evidence="3" id="KW-1185">Reference proteome</keyword>
<dbReference type="CDD" id="cd00093">
    <property type="entry name" value="HTH_XRE"/>
    <property type="match status" value="1"/>
</dbReference>
<evidence type="ECO:0000259" key="1">
    <source>
        <dbReference type="PROSITE" id="PS50943"/>
    </source>
</evidence>
<dbReference type="SMART" id="SM00530">
    <property type="entry name" value="HTH_XRE"/>
    <property type="match status" value="1"/>
</dbReference>
<dbReference type="EMBL" id="CP002955">
    <property type="protein sequence ID" value="AEL24065.1"/>
    <property type="molecule type" value="Genomic_DNA"/>
</dbReference>
<evidence type="ECO:0000313" key="3">
    <source>
        <dbReference type="Proteomes" id="UP000001635"/>
    </source>
</evidence>
<dbReference type="Proteomes" id="UP000001635">
    <property type="component" value="Chromosome"/>
</dbReference>
<dbReference type="InterPro" id="IPR001387">
    <property type="entry name" value="Cro/C1-type_HTH"/>
</dbReference>